<feature type="transmembrane region" description="Helical" evidence="1">
    <location>
        <begin position="185"/>
        <end position="211"/>
    </location>
</feature>
<sequence>MKIVKYFLIILIPLVIILGNFQYLIFNLKFYKNLYNQAGVYQSFPGGVVDDATYNLLGYFRGKNKLDHNFFSNQAILHLKDVKEIINFTSSLFYLSAVAVLALSIILIARKQSKALTSALIVSSVITMIFIILLSIPLFSTFSSNGRPAFGWDFLFTKFHQALFNNDLWLFSPDDNLIRLFPSEFFVLFANQLAMNILVTSGVIIISSFLLKKKFSI</sequence>
<proteinExistence type="predicted"/>
<reference evidence="2 3" key="1">
    <citation type="journal article" date="2016" name="Nat. Commun.">
        <title>Thousands of microbial genomes shed light on interconnected biogeochemical processes in an aquifer system.</title>
        <authorList>
            <person name="Anantharaman K."/>
            <person name="Brown C.T."/>
            <person name="Hug L.A."/>
            <person name="Sharon I."/>
            <person name="Castelle C.J."/>
            <person name="Probst A.J."/>
            <person name="Thomas B.C."/>
            <person name="Singh A."/>
            <person name="Wilkins M.J."/>
            <person name="Karaoz U."/>
            <person name="Brodie E.L."/>
            <person name="Williams K.H."/>
            <person name="Hubbard S.S."/>
            <person name="Banfield J.F."/>
        </authorList>
    </citation>
    <scope>NUCLEOTIDE SEQUENCE [LARGE SCALE GENOMIC DNA]</scope>
</reference>
<keyword evidence="1" id="KW-0472">Membrane</keyword>
<keyword evidence="1" id="KW-0812">Transmembrane</keyword>
<comment type="caution">
    <text evidence="2">The sequence shown here is derived from an EMBL/GenBank/DDBJ whole genome shotgun (WGS) entry which is preliminary data.</text>
</comment>
<feature type="transmembrane region" description="Helical" evidence="1">
    <location>
        <begin position="7"/>
        <end position="26"/>
    </location>
</feature>
<name>A0A1F5H3N9_9BACT</name>
<dbReference type="AlphaFoldDB" id="A0A1F5H3N9"/>
<dbReference type="Proteomes" id="UP000177039">
    <property type="component" value="Unassembled WGS sequence"/>
</dbReference>
<protein>
    <recommendedName>
        <fullName evidence="4">TIGR01906 family membrane protein</fullName>
    </recommendedName>
</protein>
<feature type="transmembrane region" description="Helical" evidence="1">
    <location>
        <begin position="91"/>
        <end position="109"/>
    </location>
</feature>
<organism evidence="2 3">
    <name type="scientific">Candidatus Curtissbacteria bacterium RIFCSPLOWO2_01_FULL_42_50</name>
    <dbReference type="NCBI Taxonomy" id="1797730"/>
    <lineage>
        <taxon>Bacteria</taxon>
        <taxon>Candidatus Curtissiibacteriota</taxon>
    </lineage>
</organism>
<dbReference type="EMBL" id="MFBT01000032">
    <property type="protein sequence ID" value="OGD98753.1"/>
    <property type="molecule type" value="Genomic_DNA"/>
</dbReference>
<gene>
    <name evidence="2" type="ORF">A3B54_04905</name>
</gene>
<dbReference type="InterPro" id="IPR010178">
    <property type="entry name" value="Lit"/>
</dbReference>
<dbReference type="Pfam" id="PF07314">
    <property type="entry name" value="Lit"/>
    <property type="match status" value="1"/>
</dbReference>
<keyword evidence="1" id="KW-1133">Transmembrane helix</keyword>
<evidence type="ECO:0000313" key="3">
    <source>
        <dbReference type="Proteomes" id="UP000177039"/>
    </source>
</evidence>
<evidence type="ECO:0000313" key="2">
    <source>
        <dbReference type="EMBL" id="OGD98753.1"/>
    </source>
</evidence>
<accession>A0A1F5H3N9</accession>
<feature type="transmembrane region" description="Helical" evidence="1">
    <location>
        <begin position="116"/>
        <end position="139"/>
    </location>
</feature>
<evidence type="ECO:0008006" key="4">
    <source>
        <dbReference type="Google" id="ProtNLM"/>
    </source>
</evidence>
<evidence type="ECO:0000256" key="1">
    <source>
        <dbReference type="SAM" id="Phobius"/>
    </source>
</evidence>